<evidence type="ECO:0000256" key="5">
    <source>
        <dbReference type="ARBA" id="ARBA00022617"/>
    </source>
</evidence>
<dbReference type="InterPro" id="IPR051542">
    <property type="entry name" value="Hydrogenase_cytochrome"/>
</dbReference>
<evidence type="ECO:0000313" key="15">
    <source>
        <dbReference type="Proteomes" id="UP000528322"/>
    </source>
</evidence>
<comment type="subcellular location">
    <subcellularLocation>
        <location evidence="1">Cell membrane</location>
        <topology evidence="1">Multi-pass membrane protein</topology>
    </subcellularLocation>
</comment>
<dbReference type="GO" id="GO:0005506">
    <property type="term" value="F:iron ion binding"/>
    <property type="evidence" value="ECO:0007669"/>
    <property type="project" value="InterPro"/>
</dbReference>
<dbReference type="Pfam" id="PF01292">
    <property type="entry name" value="Ni_hydr_CYTB"/>
    <property type="match status" value="1"/>
</dbReference>
<evidence type="ECO:0000259" key="13">
    <source>
        <dbReference type="Pfam" id="PF01292"/>
    </source>
</evidence>
<reference evidence="14 15" key="1">
    <citation type="submission" date="2020-08" db="EMBL/GenBank/DDBJ databases">
        <title>Genomic Encyclopedia of Type Strains, Phase IV (KMG-IV): sequencing the most valuable type-strain genomes for metagenomic binning, comparative biology and taxonomic classification.</title>
        <authorList>
            <person name="Goeker M."/>
        </authorList>
    </citation>
    <scope>NUCLEOTIDE SEQUENCE [LARGE SCALE GENOMIC DNA]</scope>
    <source>
        <strain evidence="14 15">DSM 22071</strain>
    </source>
</reference>
<dbReference type="PRINTS" id="PR00161">
    <property type="entry name" value="NIHGNASECYTB"/>
</dbReference>
<dbReference type="RefSeq" id="WP_183733861.1">
    <property type="nucleotide sequence ID" value="NZ_JACHID010000016.1"/>
</dbReference>
<evidence type="ECO:0000256" key="9">
    <source>
        <dbReference type="ARBA" id="ARBA00022989"/>
    </source>
</evidence>
<keyword evidence="6 12" id="KW-0812">Transmembrane</keyword>
<dbReference type="EMBL" id="JACHID010000016">
    <property type="protein sequence ID" value="MBB5022756.1"/>
    <property type="molecule type" value="Genomic_DNA"/>
</dbReference>
<keyword evidence="15" id="KW-1185">Reference proteome</keyword>
<sequence length="242" mass="28428">MATKAAKNIKKLLYTDEFDRQYRFSAEIRWSHWGRAVVIFVLIFTGFYLADPFITPSPVDEPVKFQYALFRFWHMVAGFLLMAITTFRVYLYFFDARSREFEWASMEDTTHITSWIRQIKSYLYLDQFPKKGLYGPLQNASYIGLMLIIVGEVVTGAILYSHVYHNGMGAFFGVIFGPIEAWMGGLANVRNVHYILMWCIIIFIPIHIYMVFWYANRYPGSVEVIFSGNTFRPHRHDDEENN</sequence>
<evidence type="ECO:0000256" key="1">
    <source>
        <dbReference type="ARBA" id="ARBA00004651"/>
    </source>
</evidence>
<evidence type="ECO:0000256" key="3">
    <source>
        <dbReference type="ARBA" id="ARBA00022448"/>
    </source>
</evidence>
<feature type="transmembrane region" description="Helical" evidence="12">
    <location>
        <begin position="33"/>
        <end position="50"/>
    </location>
</feature>
<dbReference type="Proteomes" id="UP000528322">
    <property type="component" value="Unassembled WGS sequence"/>
</dbReference>
<evidence type="ECO:0000256" key="10">
    <source>
        <dbReference type="ARBA" id="ARBA00023004"/>
    </source>
</evidence>
<dbReference type="GO" id="GO:0005886">
    <property type="term" value="C:plasma membrane"/>
    <property type="evidence" value="ECO:0007669"/>
    <property type="project" value="UniProtKB-SubCell"/>
</dbReference>
<feature type="transmembrane region" description="Helical" evidence="12">
    <location>
        <begin position="70"/>
        <end position="91"/>
    </location>
</feature>
<keyword evidence="10" id="KW-0408">Iron</keyword>
<dbReference type="AlphaFoldDB" id="A0A7W8DHN6"/>
<evidence type="ECO:0000256" key="8">
    <source>
        <dbReference type="ARBA" id="ARBA00022982"/>
    </source>
</evidence>
<feature type="transmembrane region" description="Helical" evidence="12">
    <location>
        <begin position="194"/>
        <end position="215"/>
    </location>
</feature>
<dbReference type="InterPro" id="IPR011577">
    <property type="entry name" value="Cyt_b561_bac/Ni-Hgenase"/>
</dbReference>
<evidence type="ECO:0000256" key="11">
    <source>
        <dbReference type="ARBA" id="ARBA00023136"/>
    </source>
</evidence>
<name>A0A7W8DHN6_9BACT</name>
<keyword evidence="11 12" id="KW-0472">Membrane</keyword>
<comment type="caution">
    <text evidence="14">The sequence shown here is derived from an EMBL/GenBank/DDBJ whole genome shotgun (WGS) entry which is preliminary data.</text>
</comment>
<evidence type="ECO:0000256" key="4">
    <source>
        <dbReference type="ARBA" id="ARBA00022475"/>
    </source>
</evidence>
<dbReference type="SUPFAM" id="SSF81342">
    <property type="entry name" value="Transmembrane di-heme cytochromes"/>
    <property type="match status" value="1"/>
</dbReference>
<keyword evidence="8" id="KW-0249">Electron transport</keyword>
<dbReference type="PANTHER" id="PTHR30485">
    <property type="entry name" value="NI/FE-HYDROGENASE 1 B-TYPE CYTOCHROME SUBUNIT"/>
    <property type="match status" value="1"/>
</dbReference>
<evidence type="ECO:0000256" key="2">
    <source>
        <dbReference type="ARBA" id="ARBA00008622"/>
    </source>
</evidence>
<keyword evidence="7" id="KW-0479">Metal-binding</keyword>
<gene>
    <name evidence="14" type="ORF">HNR37_002100</name>
</gene>
<evidence type="ECO:0000256" key="7">
    <source>
        <dbReference type="ARBA" id="ARBA00022723"/>
    </source>
</evidence>
<keyword evidence="3" id="KW-0813">Transport</keyword>
<comment type="similarity">
    <text evidence="2">Belongs to the HupC/HyaC/HydC family.</text>
</comment>
<feature type="transmembrane region" description="Helical" evidence="12">
    <location>
        <begin position="167"/>
        <end position="187"/>
    </location>
</feature>
<proteinExistence type="inferred from homology"/>
<dbReference type="Gene3D" id="1.20.950.20">
    <property type="entry name" value="Transmembrane di-heme cytochromes, Chain C"/>
    <property type="match status" value="1"/>
</dbReference>
<dbReference type="PANTHER" id="PTHR30485:SF0">
    <property type="entry name" value="NI_FE-HYDROGENASE 1 B-TYPE CYTOCHROME SUBUNIT-RELATED"/>
    <property type="match status" value="1"/>
</dbReference>
<keyword evidence="5" id="KW-0349">Heme</keyword>
<dbReference type="NCBIfam" id="TIGR02125">
    <property type="entry name" value="CytB-hydogenase"/>
    <property type="match status" value="1"/>
</dbReference>
<feature type="domain" description="Cytochrome b561 bacterial/Ni-hydrogenase" evidence="13">
    <location>
        <begin position="24"/>
        <end position="218"/>
    </location>
</feature>
<dbReference type="InterPro" id="IPR016174">
    <property type="entry name" value="Di-haem_cyt_TM"/>
</dbReference>
<evidence type="ECO:0000256" key="6">
    <source>
        <dbReference type="ARBA" id="ARBA00022692"/>
    </source>
</evidence>
<dbReference type="GO" id="GO:0020037">
    <property type="term" value="F:heme binding"/>
    <property type="evidence" value="ECO:0007669"/>
    <property type="project" value="TreeGrafter"/>
</dbReference>
<evidence type="ECO:0000256" key="12">
    <source>
        <dbReference type="SAM" id="Phobius"/>
    </source>
</evidence>
<keyword evidence="4" id="KW-1003">Cell membrane</keyword>
<dbReference type="GO" id="GO:0022904">
    <property type="term" value="P:respiratory electron transport chain"/>
    <property type="evidence" value="ECO:0007669"/>
    <property type="project" value="InterPro"/>
</dbReference>
<dbReference type="GO" id="GO:0009055">
    <property type="term" value="F:electron transfer activity"/>
    <property type="evidence" value="ECO:0007669"/>
    <property type="project" value="InterPro"/>
</dbReference>
<organism evidence="14 15">
    <name type="scientific">Desulfurispira natronophila</name>
    <dbReference type="NCBI Taxonomy" id="682562"/>
    <lineage>
        <taxon>Bacteria</taxon>
        <taxon>Pseudomonadati</taxon>
        <taxon>Chrysiogenota</taxon>
        <taxon>Chrysiogenia</taxon>
        <taxon>Chrysiogenales</taxon>
        <taxon>Chrysiogenaceae</taxon>
        <taxon>Desulfurispira</taxon>
    </lineage>
</organism>
<accession>A0A7W8DHN6</accession>
<dbReference type="InterPro" id="IPR000516">
    <property type="entry name" value="Ni-dep_Hydgase_cyt-B"/>
</dbReference>
<feature type="transmembrane region" description="Helical" evidence="12">
    <location>
        <begin position="140"/>
        <end position="161"/>
    </location>
</feature>
<evidence type="ECO:0000313" key="14">
    <source>
        <dbReference type="EMBL" id="MBB5022756.1"/>
    </source>
</evidence>
<protein>
    <submittedName>
        <fullName evidence="14">Ni/Fe-hydrogenase 1 B-type cytochrome subunit</fullName>
    </submittedName>
</protein>
<keyword evidence="9 12" id="KW-1133">Transmembrane helix</keyword>